<dbReference type="EMBL" id="PXOT01000024">
    <property type="protein sequence ID" value="PSG89147.1"/>
    <property type="molecule type" value="Genomic_DNA"/>
</dbReference>
<dbReference type="InterPro" id="IPR046558">
    <property type="entry name" value="DUF6712"/>
</dbReference>
<reference evidence="1 2" key="1">
    <citation type="submission" date="2018-03" db="EMBL/GenBank/DDBJ databases">
        <title>Mesoflavibacter sp. HG37 and Mesoflavibacter sp. HG96 sp.nov., two marine bacteria isolated from seawater of Western Pacific Ocean.</title>
        <authorList>
            <person name="Cheng H."/>
            <person name="Wu Y.-H."/>
            <person name="Guo L.-L."/>
            <person name="Xu X.-W."/>
        </authorList>
    </citation>
    <scope>NUCLEOTIDE SEQUENCE [LARGE SCALE GENOMIC DNA]</scope>
    <source>
        <strain evidence="1 2">KCTC 42117</strain>
    </source>
</reference>
<evidence type="ECO:0000313" key="2">
    <source>
        <dbReference type="Proteomes" id="UP000238430"/>
    </source>
</evidence>
<dbReference type="Proteomes" id="UP000238430">
    <property type="component" value="Unassembled WGS sequence"/>
</dbReference>
<dbReference type="RefSeq" id="WP_106679147.1">
    <property type="nucleotide sequence ID" value="NZ_JACHWV010000003.1"/>
</dbReference>
<keyword evidence="2" id="KW-1185">Reference proteome</keyword>
<dbReference type="AlphaFoldDB" id="A0A2T1NAI0"/>
<dbReference type="Pfam" id="PF20459">
    <property type="entry name" value="DUF6712"/>
    <property type="match status" value="2"/>
</dbReference>
<organism evidence="1 2">
    <name type="scientific">Mesoflavibacter zeaxanthinifaciens subsp. sabulilitoris</name>
    <dbReference type="NCBI Taxonomy" id="1520893"/>
    <lineage>
        <taxon>Bacteria</taxon>
        <taxon>Pseudomonadati</taxon>
        <taxon>Bacteroidota</taxon>
        <taxon>Flavobacteriia</taxon>
        <taxon>Flavobacteriales</taxon>
        <taxon>Flavobacteriaceae</taxon>
        <taxon>Mesoflavibacter</taxon>
    </lineage>
</organism>
<comment type="caution">
    <text evidence="1">The sequence shown here is derived from an EMBL/GenBank/DDBJ whole genome shotgun (WGS) entry which is preliminary data.</text>
</comment>
<proteinExistence type="predicted"/>
<name>A0A2T1NAI0_9FLAO</name>
<sequence length="325" mass="36475">MILATTDDIKKHVSVAQSLQFEDFQPYIQKAVNTFTKKYVGDLHTTLATTATGTNAEIKNQARDYLQAAIANFGWFIYLPMASVQMDSSGISVSQSEYRKSADFWQIKDIRREALRAGHEAMDLLLEVLEANPTVFTDYAENYSTINNELLVNNSSVFNKWYHINNSRQVYLALQPTLRHVEKQYLSTFICAELIQALKVTPDNVTSDQKEALATLKDTLQSAMVNFAVSKVAATGLFQLTQDGLRLNFESYLGGRKQSVDYGLSADQVKTLLTQLADNATVYLQQAKDFINNNITLFNQCDNPLLTTENTTSYSTYNTKGVFGL</sequence>
<protein>
    <submittedName>
        <fullName evidence="1">Uncharacterized protein</fullName>
    </submittedName>
</protein>
<evidence type="ECO:0000313" key="1">
    <source>
        <dbReference type="EMBL" id="PSG89147.1"/>
    </source>
</evidence>
<dbReference type="OrthoDB" id="1166630at2"/>
<accession>A0A2T1NAI0</accession>
<gene>
    <name evidence="1" type="ORF">C7H61_09320</name>
</gene>